<keyword evidence="12" id="KW-0418">Kinase</keyword>
<feature type="domain" description="CARD" evidence="11">
    <location>
        <begin position="420"/>
        <end position="508"/>
    </location>
</feature>
<dbReference type="InterPro" id="IPR033516">
    <property type="entry name" value="CARD8/ASC/NALP1_CARD"/>
</dbReference>
<dbReference type="SUPFAM" id="SSF47986">
    <property type="entry name" value="DEATH domain"/>
    <property type="match status" value="1"/>
</dbReference>
<dbReference type="SMART" id="SM00220">
    <property type="entry name" value="S_TKc"/>
    <property type="match status" value="1"/>
</dbReference>
<dbReference type="EMBL" id="BRZM01000040">
    <property type="protein sequence ID" value="GLD60324.1"/>
    <property type="molecule type" value="Genomic_DNA"/>
</dbReference>
<sequence>MPILKSLACCQLAGTKAALNDPSRPPPPKPLRLGAPLAKCSPLSVAAFRLPTQSTSRRAHERKGYTISGFSFQQEMELLSHTTVGSESLEDWRIIGSGGFGHVYKAKHKDWGFDVAVKLLHDGKALFDEIRHMDKASCEFVLRVYGIYEGNTPLAKLSMQKGIVIEYMGNGSVQTLLTGLPGSLPWPLAFRLVHQVALGMNFLHSRDIMHQDLKPSNVLLNDDLNAKLADFGLSRVPTSVLNSNREVTGEVGGTYKYMPPEAFDVSYEPGRAFDRYSYGILLWSILTGKEPYTMASYELVALKIPLGDRPALEEIKQCEAEGLNELVDLMKMCWNENPSTRPHFTDCLKVTEKVFSKHKKGIPDAVHEVLKRLESANSNQHSSVSLSFPPQMPEHATSYDTVDHVRFTQVSASVSTKTMSAADKAKFVDDNRMELIQDVSNVMAIVDQLGLKMVHDETYSVIEAELTSQMKMRVLFQKTLRPGGVTVKAAFYDALKKYHPHLVERLSG</sequence>
<keyword evidence="3" id="KW-0723">Serine/threonine-protein kinase</keyword>
<feature type="domain" description="Protein kinase" evidence="10">
    <location>
        <begin position="89"/>
        <end position="355"/>
    </location>
</feature>
<evidence type="ECO:0000256" key="9">
    <source>
        <dbReference type="PROSITE-ProRule" id="PRU10141"/>
    </source>
</evidence>
<dbReference type="GO" id="GO:0005524">
    <property type="term" value="F:ATP binding"/>
    <property type="evidence" value="ECO:0007669"/>
    <property type="project" value="UniProtKB-UniRule"/>
</dbReference>
<dbReference type="InterPro" id="IPR001315">
    <property type="entry name" value="CARD"/>
</dbReference>
<name>A0AAD3MVC0_LATJO</name>
<dbReference type="GO" id="GO:0005829">
    <property type="term" value="C:cytosol"/>
    <property type="evidence" value="ECO:0007669"/>
    <property type="project" value="UniProtKB-SubCell"/>
</dbReference>
<dbReference type="InterPro" id="IPR011029">
    <property type="entry name" value="DEATH-like_dom_sf"/>
</dbReference>
<dbReference type="PROSITE" id="PS00107">
    <property type="entry name" value="PROTEIN_KINASE_ATP"/>
    <property type="match status" value="1"/>
</dbReference>
<dbReference type="SUPFAM" id="SSF56112">
    <property type="entry name" value="Protein kinase-like (PK-like)"/>
    <property type="match status" value="1"/>
</dbReference>
<dbReference type="GO" id="GO:0045087">
    <property type="term" value="P:innate immune response"/>
    <property type="evidence" value="ECO:0007669"/>
    <property type="project" value="UniProtKB-KW"/>
</dbReference>
<evidence type="ECO:0000256" key="5">
    <source>
        <dbReference type="ARBA" id="ARBA00022741"/>
    </source>
</evidence>
<organism evidence="12 13">
    <name type="scientific">Lates japonicus</name>
    <name type="common">Japanese lates</name>
    <dbReference type="NCBI Taxonomy" id="270547"/>
    <lineage>
        <taxon>Eukaryota</taxon>
        <taxon>Metazoa</taxon>
        <taxon>Chordata</taxon>
        <taxon>Craniata</taxon>
        <taxon>Vertebrata</taxon>
        <taxon>Euteleostomi</taxon>
        <taxon>Actinopterygii</taxon>
        <taxon>Neopterygii</taxon>
        <taxon>Teleostei</taxon>
        <taxon>Neoteleostei</taxon>
        <taxon>Acanthomorphata</taxon>
        <taxon>Carangaria</taxon>
        <taxon>Carangaria incertae sedis</taxon>
        <taxon>Centropomidae</taxon>
        <taxon>Lates</taxon>
    </lineage>
</organism>
<reference evidence="12" key="1">
    <citation type="submission" date="2022-08" db="EMBL/GenBank/DDBJ databases">
        <title>Genome sequencing of akame (Lates japonicus).</title>
        <authorList>
            <person name="Hashiguchi Y."/>
            <person name="Takahashi H."/>
        </authorList>
    </citation>
    <scope>NUCLEOTIDE SEQUENCE</scope>
    <source>
        <strain evidence="12">Kochi</strain>
    </source>
</reference>
<keyword evidence="5 9" id="KW-0547">Nucleotide-binding</keyword>
<evidence type="ECO:0000256" key="2">
    <source>
        <dbReference type="ARBA" id="ARBA00022490"/>
    </source>
</evidence>
<keyword evidence="13" id="KW-1185">Reference proteome</keyword>
<dbReference type="GO" id="GO:0004706">
    <property type="term" value="F:JUN kinase kinase kinase activity"/>
    <property type="evidence" value="ECO:0007669"/>
    <property type="project" value="TreeGrafter"/>
</dbReference>
<dbReference type="Pfam" id="PF07714">
    <property type="entry name" value="PK_Tyr_Ser-Thr"/>
    <property type="match status" value="1"/>
</dbReference>
<evidence type="ECO:0000259" key="10">
    <source>
        <dbReference type="PROSITE" id="PS50011"/>
    </source>
</evidence>
<dbReference type="Gene3D" id="1.10.533.10">
    <property type="entry name" value="Death Domain, Fas"/>
    <property type="match status" value="1"/>
</dbReference>
<evidence type="ECO:0000256" key="7">
    <source>
        <dbReference type="ARBA" id="ARBA00022859"/>
    </source>
</evidence>
<dbReference type="GO" id="GO:0042981">
    <property type="term" value="P:regulation of apoptotic process"/>
    <property type="evidence" value="ECO:0007669"/>
    <property type="project" value="InterPro"/>
</dbReference>
<dbReference type="InterPro" id="IPR011009">
    <property type="entry name" value="Kinase-like_dom_sf"/>
</dbReference>
<keyword evidence="12" id="KW-0808">Transferase</keyword>
<dbReference type="InterPro" id="IPR008271">
    <property type="entry name" value="Ser/Thr_kinase_AS"/>
</dbReference>
<evidence type="ECO:0000256" key="6">
    <source>
        <dbReference type="ARBA" id="ARBA00022840"/>
    </source>
</evidence>
<keyword evidence="12" id="KW-0675">Receptor</keyword>
<evidence type="ECO:0000256" key="8">
    <source>
        <dbReference type="ARBA" id="ARBA00023198"/>
    </source>
</evidence>
<dbReference type="GO" id="GO:0006954">
    <property type="term" value="P:inflammatory response"/>
    <property type="evidence" value="ECO:0007669"/>
    <property type="project" value="UniProtKB-KW"/>
</dbReference>
<dbReference type="PANTHER" id="PTHR44329:SF297">
    <property type="entry name" value="RECEPTOR-INTERACTING SERINE_THREONINE-PROTEIN KINASE 3"/>
    <property type="match status" value="1"/>
</dbReference>
<dbReference type="PANTHER" id="PTHR44329">
    <property type="entry name" value="SERINE/THREONINE-PROTEIN KINASE TNNI3K-RELATED"/>
    <property type="match status" value="1"/>
</dbReference>
<dbReference type="InterPro" id="IPR017441">
    <property type="entry name" value="Protein_kinase_ATP_BS"/>
</dbReference>
<dbReference type="GO" id="GO:0043123">
    <property type="term" value="P:positive regulation of canonical NF-kappaB signal transduction"/>
    <property type="evidence" value="ECO:0007669"/>
    <property type="project" value="UniProtKB-ARBA"/>
</dbReference>
<keyword evidence="6 9" id="KW-0067">ATP-binding</keyword>
<protein>
    <submittedName>
        <fullName evidence="12">Receptor-interacting serine/threonine-protein kinase 3-like protein</fullName>
    </submittedName>
</protein>
<comment type="subcellular location">
    <subcellularLocation>
        <location evidence="1">Cytoplasm</location>
        <location evidence="1">Cytosol</location>
    </subcellularLocation>
</comment>
<keyword evidence="7" id="KW-0391">Immunity</keyword>
<dbReference type="PROSITE" id="PS50011">
    <property type="entry name" value="PROTEIN_KINASE_DOM"/>
    <property type="match status" value="1"/>
</dbReference>
<accession>A0AAD3MVC0</accession>
<dbReference type="Pfam" id="PF00619">
    <property type="entry name" value="CARD"/>
    <property type="match status" value="1"/>
</dbReference>
<keyword evidence="2" id="KW-0963">Cytoplasm</keyword>
<keyword evidence="4" id="KW-0399">Innate immunity</keyword>
<evidence type="ECO:0000313" key="13">
    <source>
        <dbReference type="Proteomes" id="UP001279410"/>
    </source>
</evidence>
<dbReference type="PROSITE" id="PS50209">
    <property type="entry name" value="CARD"/>
    <property type="match status" value="1"/>
</dbReference>
<proteinExistence type="predicted"/>
<dbReference type="GO" id="GO:0031349">
    <property type="term" value="P:positive regulation of defense response"/>
    <property type="evidence" value="ECO:0007669"/>
    <property type="project" value="UniProtKB-ARBA"/>
</dbReference>
<dbReference type="CDD" id="cd08330">
    <property type="entry name" value="CARD_ASC_NALP1"/>
    <property type="match status" value="1"/>
</dbReference>
<evidence type="ECO:0000256" key="4">
    <source>
        <dbReference type="ARBA" id="ARBA00022588"/>
    </source>
</evidence>
<gene>
    <name evidence="12" type="ORF">AKAME5_001223500</name>
</gene>
<evidence type="ECO:0000256" key="3">
    <source>
        <dbReference type="ARBA" id="ARBA00022527"/>
    </source>
</evidence>
<keyword evidence="8" id="KW-0395">Inflammatory response</keyword>
<dbReference type="InterPro" id="IPR000719">
    <property type="entry name" value="Prot_kinase_dom"/>
</dbReference>
<feature type="binding site" evidence="9">
    <location>
        <position position="118"/>
    </location>
    <ligand>
        <name>ATP</name>
        <dbReference type="ChEBI" id="CHEBI:30616"/>
    </ligand>
</feature>
<evidence type="ECO:0000259" key="11">
    <source>
        <dbReference type="PROSITE" id="PS50209"/>
    </source>
</evidence>
<dbReference type="AlphaFoldDB" id="A0AAD3MVC0"/>
<dbReference type="InterPro" id="IPR051681">
    <property type="entry name" value="Ser/Thr_Kinases-Pseudokinases"/>
</dbReference>
<evidence type="ECO:0000313" key="12">
    <source>
        <dbReference type="EMBL" id="GLD60324.1"/>
    </source>
</evidence>
<dbReference type="InterPro" id="IPR001245">
    <property type="entry name" value="Ser-Thr/Tyr_kinase_cat_dom"/>
</dbReference>
<dbReference type="Proteomes" id="UP001279410">
    <property type="component" value="Unassembled WGS sequence"/>
</dbReference>
<dbReference type="Gene3D" id="1.10.510.10">
    <property type="entry name" value="Transferase(Phosphotransferase) domain 1"/>
    <property type="match status" value="1"/>
</dbReference>
<dbReference type="GO" id="GO:0009893">
    <property type="term" value="P:positive regulation of metabolic process"/>
    <property type="evidence" value="ECO:0007669"/>
    <property type="project" value="UniProtKB-ARBA"/>
</dbReference>
<dbReference type="PROSITE" id="PS00108">
    <property type="entry name" value="PROTEIN_KINASE_ST"/>
    <property type="match status" value="1"/>
</dbReference>
<comment type="caution">
    <text evidence="12">The sequence shown here is derived from an EMBL/GenBank/DDBJ whole genome shotgun (WGS) entry which is preliminary data.</text>
</comment>
<evidence type="ECO:0000256" key="1">
    <source>
        <dbReference type="ARBA" id="ARBA00004514"/>
    </source>
</evidence>